<dbReference type="HOGENOM" id="CLU_3354639_0_0_10"/>
<organism evidence="1 2">
    <name type="scientific">Bacteroides salyersiae CL02T12C01</name>
    <dbReference type="NCBI Taxonomy" id="997887"/>
    <lineage>
        <taxon>Bacteria</taxon>
        <taxon>Pseudomonadati</taxon>
        <taxon>Bacteroidota</taxon>
        <taxon>Bacteroidia</taxon>
        <taxon>Bacteroidales</taxon>
        <taxon>Bacteroidaceae</taxon>
        <taxon>Bacteroides</taxon>
    </lineage>
</organism>
<accession>I9HM07</accession>
<name>I9HM07_9BACE</name>
<protein>
    <submittedName>
        <fullName evidence="1">Uncharacterized protein</fullName>
    </submittedName>
</protein>
<dbReference type="AlphaFoldDB" id="I9HM07"/>
<evidence type="ECO:0000313" key="1">
    <source>
        <dbReference type="EMBL" id="EIY61169.1"/>
    </source>
</evidence>
<proteinExistence type="predicted"/>
<dbReference type="Proteomes" id="UP000005150">
    <property type="component" value="Unassembled WGS sequence"/>
</dbReference>
<comment type="caution">
    <text evidence="1">The sequence shown here is derived from an EMBL/GenBank/DDBJ whole genome shotgun (WGS) entry which is preliminary data.</text>
</comment>
<dbReference type="EMBL" id="AGXV01000035">
    <property type="protein sequence ID" value="EIY61169.1"/>
    <property type="molecule type" value="Genomic_DNA"/>
</dbReference>
<sequence length="36" mass="3922">MMIGLINLTPDSSITRGDRIIQDNKIAKALPPDEPS</sequence>
<reference evidence="1 2" key="1">
    <citation type="submission" date="2012-02" db="EMBL/GenBank/DDBJ databases">
        <title>The Genome Sequence of Bacteroides salyersiae CL02T12C01.</title>
        <authorList>
            <consortium name="The Broad Institute Genome Sequencing Platform"/>
            <person name="Earl A."/>
            <person name="Ward D."/>
            <person name="Feldgarden M."/>
            <person name="Gevers D."/>
            <person name="Zitomersky N.L."/>
            <person name="Coyne M.J."/>
            <person name="Comstock L.E."/>
            <person name="Young S.K."/>
            <person name="Zeng Q."/>
            <person name="Gargeya S."/>
            <person name="Fitzgerald M."/>
            <person name="Haas B."/>
            <person name="Abouelleil A."/>
            <person name="Alvarado L."/>
            <person name="Arachchi H.M."/>
            <person name="Berlin A."/>
            <person name="Chapman S.B."/>
            <person name="Gearin G."/>
            <person name="Goldberg J."/>
            <person name="Griggs A."/>
            <person name="Gujja S."/>
            <person name="Hansen M."/>
            <person name="Heiman D."/>
            <person name="Howarth C."/>
            <person name="Larimer J."/>
            <person name="Lui A."/>
            <person name="MacDonald P.J.P."/>
            <person name="McCowen C."/>
            <person name="Montmayeur A."/>
            <person name="Murphy C."/>
            <person name="Neiman D."/>
            <person name="Pearson M."/>
            <person name="Priest M."/>
            <person name="Roberts A."/>
            <person name="Saif S."/>
            <person name="Shea T."/>
            <person name="Sisk P."/>
            <person name="Stolte C."/>
            <person name="Sykes S."/>
            <person name="Wortman J."/>
            <person name="Nusbaum C."/>
            <person name="Birren B."/>
        </authorList>
    </citation>
    <scope>NUCLEOTIDE SEQUENCE [LARGE SCALE GENOMIC DNA]</scope>
    <source>
        <strain evidence="1 2">CL02T12C01</strain>
    </source>
</reference>
<evidence type="ECO:0000313" key="2">
    <source>
        <dbReference type="Proteomes" id="UP000005150"/>
    </source>
</evidence>
<gene>
    <name evidence="1" type="ORF">HMPREF1071_03040</name>
</gene>
<keyword evidence="2" id="KW-1185">Reference proteome</keyword>